<evidence type="ECO:0000256" key="2">
    <source>
        <dbReference type="ARBA" id="ARBA00022679"/>
    </source>
</evidence>
<dbReference type="PANTHER" id="PTHR13707:SF60">
    <property type="entry name" value="ACETATE COA-TRANSFERASE SUBUNIT ALPHA"/>
    <property type="match status" value="1"/>
</dbReference>
<dbReference type="AlphaFoldDB" id="A0A1B6KCE0"/>
<evidence type="ECO:0000313" key="3">
    <source>
        <dbReference type="EMBL" id="JAT09117.1"/>
    </source>
</evidence>
<dbReference type="PROSITE" id="PS01273">
    <property type="entry name" value="COA_TRANSF_1"/>
    <property type="match status" value="1"/>
</dbReference>
<organism evidence="3">
    <name type="scientific">Graphocephala atropunctata</name>
    <dbReference type="NCBI Taxonomy" id="36148"/>
    <lineage>
        <taxon>Eukaryota</taxon>
        <taxon>Metazoa</taxon>
        <taxon>Ecdysozoa</taxon>
        <taxon>Arthropoda</taxon>
        <taxon>Hexapoda</taxon>
        <taxon>Insecta</taxon>
        <taxon>Pterygota</taxon>
        <taxon>Neoptera</taxon>
        <taxon>Paraneoptera</taxon>
        <taxon>Hemiptera</taxon>
        <taxon>Auchenorrhyncha</taxon>
        <taxon>Membracoidea</taxon>
        <taxon>Cicadellidae</taxon>
        <taxon>Cicadellinae</taxon>
        <taxon>Cicadellini</taxon>
        <taxon>Graphocephala</taxon>
    </lineage>
</organism>
<dbReference type="InterPro" id="IPR004165">
    <property type="entry name" value="CoA_trans_fam_I"/>
</dbReference>
<dbReference type="Gene3D" id="3.40.1080.10">
    <property type="entry name" value="Glutaconate Coenzyme A-transferase"/>
    <property type="match status" value="2"/>
</dbReference>
<proteinExistence type="inferred from homology"/>
<dbReference type="NCBIfam" id="TIGR02429">
    <property type="entry name" value="pcaI_scoA_fam"/>
    <property type="match status" value="1"/>
</dbReference>
<dbReference type="Pfam" id="PF01144">
    <property type="entry name" value="CoA_trans"/>
    <property type="match status" value="1"/>
</dbReference>
<feature type="non-terminal residue" evidence="3">
    <location>
        <position position="355"/>
    </location>
</feature>
<keyword evidence="2" id="KW-0808">Transferase</keyword>
<dbReference type="SMART" id="SM00882">
    <property type="entry name" value="CoA_trans"/>
    <property type="match status" value="1"/>
</dbReference>
<name>A0A1B6KCE0_9HEMI</name>
<accession>A0A1B6KCE0</accession>
<evidence type="ECO:0000256" key="1">
    <source>
        <dbReference type="ARBA" id="ARBA00005612"/>
    </source>
</evidence>
<dbReference type="InterPro" id="IPR004163">
    <property type="entry name" value="CoA_transf_BS"/>
</dbReference>
<dbReference type="SUPFAM" id="SSF100950">
    <property type="entry name" value="NagB/RpiA/CoA transferase-like"/>
    <property type="match status" value="1"/>
</dbReference>
<sequence length="355" mass="38270">MSFLSSRAKLPLTLYQKLQVISNSVVNEVSLLHYKQLQLVRFASVVASKGKIFSSVEEAIKDVPDGSIILFGGFGLSGIPENLINGLVTRQVKGLTIISNNAGVTDWGLGVLLANKLVKRAIGSYVGENLEFERQYLSGELEVELCPQGTLAERIRAGGAGIPAFFTPTAVGTLIQEGGVPIKYDSTGQVELSSEPRPSQSFDGREYVMERAIIGDYAFIKAWKADCQGNLIFRKAAQNFNPTMAKAAKVTVAEVEELVETGELDPDCIHLPGIFVDRIIVGPKFEKRVEKVKVAKAKSAAQSAVAATPAAEARERIIRRAALEFKNGMYANLGIGIPMLASNYIPPGVSVTLQS</sequence>
<dbReference type="InterPro" id="IPR037171">
    <property type="entry name" value="NagB/RpiA_transferase-like"/>
</dbReference>
<dbReference type="InterPro" id="IPR012792">
    <property type="entry name" value="3-oxoacid_CoA-transf_A"/>
</dbReference>
<dbReference type="FunFam" id="3.40.1080.10:FF:000002">
    <property type="entry name" value="Succinyl-CoA:3-ketoacid-coenzyme A transferase, mitochondrial"/>
    <property type="match status" value="1"/>
</dbReference>
<reference evidence="3" key="1">
    <citation type="submission" date="2015-11" db="EMBL/GenBank/DDBJ databases">
        <title>De novo transcriptome assembly of four potential Pierce s Disease insect vectors from Arizona vineyards.</title>
        <authorList>
            <person name="Tassone E.E."/>
        </authorList>
    </citation>
    <scope>NUCLEOTIDE SEQUENCE</scope>
</reference>
<dbReference type="EMBL" id="GEBQ01030860">
    <property type="protein sequence ID" value="JAT09117.1"/>
    <property type="molecule type" value="Transcribed_RNA"/>
</dbReference>
<gene>
    <name evidence="3" type="ORF">g.46741</name>
</gene>
<protein>
    <recommendedName>
        <fullName evidence="4">3-oxoacid CoA-transferase</fullName>
    </recommendedName>
</protein>
<dbReference type="PANTHER" id="PTHR13707">
    <property type="entry name" value="KETOACID-COENZYME A TRANSFERASE"/>
    <property type="match status" value="1"/>
</dbReference>
<dbReference type="GO" id="GO:0008410">
    <property type="term" value="F:CoA-transferase activity"/>
    <property type="evidence" value="ECO:0007669"/>
    <property type="project" value="InterPro"/>
</dbReference>
<evidence type="ECO:0008006" key="4">
    <source>
        <dbReference type="Google" id="ProtNLM"/>
    </source>
</evidence>
<comment type="similarity">
    <text evidence="1">Belongs to the 3-oxoacid CoA-transferase subunit A family.</text>
</comment>